<dbReference type="EMBL" id="JACBPP010000007">
    <property type="protein sequence ID" value="KAF8000424.1"/>
    <property type="molecule type" value="Genomic_DNA"/>
</dbReference>
<dbReference type="Gene3D" id="1.10.8.60">
    <property type="match status" value="1"/>
</dbReference>
<sequence length="123" mass="14080">MRGSPSTEISKLLSKLRSSFVNFGLDRKELAEVFEVCDGDIRACINYLQFLSRKLDSDLHSFGPKTSGDFATKDALVSWFFLVDQIFEAEHVPVSLLQEILVKFTRDTYHAEPERVLHTRKAK</sequence>
<proteinExistence type="predicted"/>
<keyword evidence="2" id="KW-1185">Reference proteome</keyword>
<comment type="caution">
    <text evidence="1">The sequence shown here is derived from an EMBL/GenBank/DDBJ whole genome shotgun (WGS) entry which is preliminary data.</text>
</comment>
<gene>
    <name evidence="1" type="ORF">HF325_005353</name>
</gene>
<dbReference type="AlphaFoldDB" id="A0A8H7GQ26"/>
<evidence type="ECO:0000313" key="1">
    <source>
        <dbReference type="EMBL" id="KAF8000424.1"/>
    </source>
</evidence>
<dbReference type="Proteomes" id="UP000649328">
    <property type="component" value="Unassembled WGS sequence"/>
</dbReference>
<protein>
    <submittedName>
        <fullName evidence="1">Uncharacterized protein</fullName>
    </submittedName>
</protein>
<evidence type="ECO:0000313" key="2">
    <source>
        <dbReference type="Proteomes" id="UP000649328"/>
    </source>
</evidence>
<organism evidence="1 2">
    <name type="scientific">Metschnikowia pulcherrima</name>
    <dbReference type="NCBI Taxonomy" id="27326"/>
    <lineage>
        <taxon>Eukaryota</taxon>
        <taxon>Fungi</taxon>
        <taxon>Dikarya</taxon>
        <taxon>Ascomycota</taxon>
        <taxon>Saccharomycotina</taxon>
        <taxon>Pichiomycetes</taxon>
        <taxon>Metschnikowiaceae</taxon>
        <taxon>Metschnikowia</taxon>
    </lineage>
</organism>
<dbReference type="OrthoDB" id="2195431at2759"/>
<accession>A0A8H7GQ26</accession>
<name>A0A8H7GQ26_9ASCO</name>
<reference evidence="1" key="1">
    <citation type="submission" date="2020-10" db="EMBL/GenBank/DDBJ databases">
        <title>The Whole-Genome Sequence of Metschnikowia persimmonesis, a Novel Endophytic Yeast Species Isolated from Medicinal Plant Diospyros kaki Thumb.</title>
        <authorList>
            <person name="Rahmat E."/>
            <person name="Kang Y."/>
        </authorList>
    </citation>
    <scope>NUCLEOTIDE SEQUENCE</scope>
    <source>
        <strain evidence="1">KIOM G15050</strain>
    </source>
</reference>